<feature type="compositionally biased region" description="Polar residues" evidence="6">
    <location>
        <begin position="528"/>
        <end position="537"/>
    </location>
</feature>
<dbReference type="InterPro" id="IPR013907">
    <property type="entry name" value="Sds3"/>
</dbReference>
<dbReference type="SMART" id="SM01401">
    <property type="entry name" value="Sds3"/>
    <property type="match status" value="1"/>
</dbReference>
<organism evidence="7 8">
    <name type="scientific">Cudoniella acicularis</name>
    <dbReference type="NCBI Taxonomy" id="354080"/>
    <lineage>
        <taxon>Eukaryota</taxon>
        <taxon>Fungi</taxon>
        <taxon>Dikarya</taxon>
        <taxon>Ascomycota</taxon>
        <taxon>Pezizomycotina</taxon>
        <taxon>Leotiomycetes</taxon>
        <taxon>Helotiales</taxon>
        <taxon>Tricladiaceae</taxon>
        <taxon>Cudoniella</taxon>
    </lineage>
</organism>
<evidence type="ECO:0000313" key="8">
    <source>
        <dbReference type="Proteomes" id="UP000566819"/>
    </source>
</evidence>
<evidence type="ECO:0000256" key="4">
    <source>
        <dbReference type="ARBA" id="ARBA00023163"/>
    </source>
</evidence>
<evidence type="ECO:0000256" key="3">
    <source>
        <dbReference type="ARBA" id="ARBA00023015"/>
    </source>
</evidence>
<dbReference type="EMBL" id="JAAMPI010001369">
    <property type="protein sequence ID" value="KAF4625475.1"/>
    <property type="molecule type" value="Genomic_DNA"/>
</dbReference>
<sequence length="550" mass="60990">MAMSPSPQLSPVIGGGHRIDRQQSNSPPQQQLSKRDKKRTLLAERLADITAQFSANRDIHYREQLQALQIDMNLIMEADANGKEQLRNDPAEIDELVQENIRKTMMKSIGPTPPPRAGKVYADFAKDVNDAMEERDAALVTHKRDFDVKLSELESAHAYRKKLAAVEHKTLATTLRDRLINSVTNKKNRLSRDKETMEIGESNALLLHPSQFGIANPSSPGGIHGKRTTRHHRRDAEELPTFGESHKRKRKAADSDESPAPSRQRIENGSNTPVWFAEKHSLTAAQIDSSLYSIDKLFTEKELAMTYNVAALAAHNHMQRHPPFSDDIDSPPNGKSESSSEHEKTIAGNEQDNEEAESPPGGAMMERQFSHATRSTRGLAGNYVTGIGIDAFNDINFPGNLSALTRQIPKLPPILAIQKTIGKGEAANQPAPLSAEDAASELDMIRRARSYNDKEGYGRNLDLERGGRDLLEIVAVPRLYNYYIKSDDKTSYVRTSNERDDDGIVGGEMMERTLSQAASEMGGVPMSRQATGEGQSSRGRRFKHKGEVLS</sequence>
<feature type="compositionally biased region" description="Low complexity" evidence="6">
    <location>
        <begin position="22"/>
        <end position="31"/>
    </location>
</feature>
<feature type="region of interest" description="Disordered" evidence="6">
    <location>
        <begin position="320"/>
        <end position="364"/>
    </location>
</feature>
<feature type="region of interest" description="Disordered" evidence="6">
    <location>
        <begin position="1"/>
        <end position="37"/>
    </location>
</feature>
<accession>A0A8H4R8M6</accession>
<keyword evidence="5" id="KW-0539">Nucleus</keyword>
<evidence type="ECO:0000256" key="5">
    <source>
        <dbReference type="ARBA" id="ARBA00023242"/>
    </source>
</evidence>
<dbReference type="GO" id="GO:0010468">
    <property type="term" value="P:regulation of gene expression"/>
    <property type="evidence" value="ECO:0007669"/>
    <property type="project" value="UniProtKB-ARBA"/>
</dbReference>
<dbReference type="PANTHER" id="PTHR21964">
    <property type="entry name" value="BREAST CANCER METASTASIS-SUPPRESSOR 1"/>
    <property type="match status" value="1"/>
</dbReference>
<keyword evidence="3" id="KW-0805">Transcription regulation</keyword>
<dbReference type="GO" id="GO:0005654">
    <property type="term" value="C:nucleoplasm"/>
    <property type="evidence" value="ECO:0007669"/>
    <property type="project" value="UniProtKB-ARBA"/>
</dbReference>
<dbReference type="OrthoDB" id="70376at2759"/>
<evidence type="ECO:0000256" key="2">
    <source>
        <dbReference type="ARBA" id="ARBA00022491"/>
    </source>
</evidence>
<gene>
    <name evidence="7" type="ORF">G7Y89_g12690</name>
</gene>
<evidence type="ECO:0000256" key="6">
    <source>
        <dbReference type="SAM" id="MobiDB-lite"/>
    </source>
</evidence>
<keyword evidence="4" id="KW-0804">Transcription</keyword>
<feature type="region of interest" description="Disordered" evidence="6">
    <location>
        <begin position="516"/>
        <end position="550"/>
    </location>
</feature>
<dbReference type="Proteomes" id="UP000566819">
    <property type="component" value="Unassembled WGS sequence"/>
</dbReference>
<keyword evidence="2" id="KW-0678">Repressor</keyword>
<protein>
    <submittedName>
        <fullName evidence="7">Uncharacterized protein</fullName>
    </submittedName>
</protein>
<proteinExistence type="predicted"/>
<keyword evidence="8" id="KW-1185">Reference proteome</keyword>
<name>A0A8H4R8M6_9HELO</name>
<feature type="compositionally biased region" description="Basic residues" evidence="6">
    <location>
        <begin position="224"/>
        <end position="233"/>
    </location>
</feature>
<reference evidence="7 8" key="1">
    <citation type="submission" date="2020-03" db="EMBL/GenBank/DDBJ databases">
        <title>Draft Genome Sequence of Cudoniella acicularis.</title>
        <authorList>
            <person name="Buettner E."/>
            <person name="Kellner H."/>
        </authorList>
    </citation>
    <scope>NUCLEOTIDE SEQUENCE [LARGE SCALE GENOMIC DNA]</scope>
    <source>
        <strain evidence="7 8">DSM 108380</strain>
    </source>
</reference>
<feature type="region of interest" description="Disordered" evidence="6">
    <location>
        <begin position="212"/>
        <end position="272"/>
    </location>
</feature>
<comment type="caution">
    <text evidence="7">The sequence shown here is derived from an EMBL/GenBank/DDBJ whole genome shotgun (WGS) entry which is preliminary data.</text>
</comment>
<evidence type="ECO:0000256" key="1">
    <source>
        <dbReference type="ARBA" id="ARBA00004123"/>
    </source>
</evidence>
<dbReference type="Pfam" id="PF08598">
    <property type="entry name" value="Sds3"/>
    <property type="match status" value="1"/>
</dbReference>
<dbReference type="AlphaFoldDB" id="A0A8H4R8M6"/>
<comment type="subcellular location">
    <subcellularLocation>
        <location evidence="1">Nucleus</location>
    </subcellularLocation>
</comment>
<evidence type="ECO:0000313" key="7">
    <source>
        <dbReference type="EMBL" id="KAF4625475.1"/>
    </source>
</evidence>